<gene>
    <name evidence="5" type="ORF">K8V70_07845</name>
</gene>
<evidence type="ECO:0000313" key="6">
    <source>
        <dbReference type="Proteomes" id="UP000753256"/>
    </source>
</evidence>
<feature type="transmembrane region" description="Helical" evidence="3">
    <location>
        <begin position="199"/>
        <end position="229"/>
    </location>
</feature>
<dbReference type="GO" id="GO:0016757">
    <property type="term" value="F:glycosyltransferase activity"/>
    <property type="evidence" value="ECO:0007669"/>
    <property type="project" value="UniProtKB-KW"/>
</dbReference>
<dbReference type="EC" id="2.4.-.-" evidence="5"/>
<dbReference type="Pfam" id="PF00535">
    <property type="entry name" value="Glycos_transf_2"/>
    <property type="match status" value="1"/>
</dbReference>
<reference evidence="5" key="2">
    <citation type="submission" date="2021-09" db="EMBL/GenBank/DDBJ databases">
        <authorList>
            <person name="Gilroy R."/>
        </authorList>
    </citation>
    <scope>NUCLEOTIDE SEQUENCE</scope>
    <source>
        <strain evidence="5">ChiHjej13B12-9602</strain>
    </source>
</reference>
<proteinExistence type="predicted"/>
<keyword evidence="3" id="KW-1133">Transmembrane helix</keyword>
<feature type="transmembrane region" description="Helical" evidence="3">
    <location>
        <begin position="241"/>
        <end position="261"/>
    </location>
</feature>
<keyword evidence="2 5" id="KW-0808">Transferase</keyword>
<evidence type="ECO:0000259" key="4">
    <source>
        <dbReference type="Pfam" id="PF00535"/>
    </source>
</evidence>
<evidence type="ECO:0000256" key="1">
    <source>
        <dbReference type="ARBA" id="ARBA00022676"/>
    </source>
</evidence>
<dbReference type="InterPro" id="IPR001173">
    <property type="entry name" value="Glyco_trans_2-like"/>
</dbReference>
<feature type="transmembrane region" description="Helical" evidence="3">
    <location>
        <begin position="334"/>
        <end position="354"/>
    </location>
</feature>
<feature type="transmembrane region" description="Helical" evidence="3">
    <location>
        <begin position="99"/>
        <end position="122"/>
    </location>
</feature>
<feature type="domain" description="Glycosyltransferase 2-like" evidence="4">
    <location>
        <begin position="440"/>
        <end position="581"/>
    </location>
</feature>
<protein>
    <submittedName>
        <fullName evidence="5">Glycosyltransferase</fullName>
        <ecNumber evidence="5">2.4.-.-</ecNumber>
    </submittedName>
</protein>
<accession>A0A921ITY0</accession>
<keyword evidence="3" id="KW-0472">Membrane</keyword>
<dbReference type="PANTHER" id="PTHR22916">
    <property type="entry name" value="GLYCOSYLTRANSFERASE"/>
    <property type="match status" value="1"/>
</dbReference>
<keyword evidence="3" id="KW-0812">Transmembrane</keyword>
<comment type="caution">
    <text evidence="5">The sequence shown here is derived from an EMBL/GenBank/DDBJ whole genome shotgun (WGS) entry which is preliminary data.</text>
</comment>
<sequence>MVHGDGTHRVIDAICLICFNLLLFESGIQAATGFTLIDELCVLALVASALGGVLRRDPRGWWAARSRPCNAAIAAMVLLALLVAVGLLGNLVHAVQLQFVPIAIDIFAFVKFPVSALSAWIVMKDRKRLYRLVLAEAKLLVSIMFILAIANLCTDIGMGTDPRYGLRASFKFVLPHPTFVSFGCAGIIILMLPERRDNLGWIVACLVVCALTLRTKSLGFVALAALWLFATRGGRTPSLGFALVALIAVFAIGFSQLRYYFFTDGFARAELMRASVRIAEDCSPIGSGFATFGSNVTASLQYYSPLYYAYGLSTVWGLEPGAADFVSDSFWSTVIAQTGWIGLLLYIAMVAMLFRALCISDARQAPSVLCCLCYLLISSTSESAFFNPASIFLAVCLGLARAANAGVDAAEEMRRDAAVLPPDRDEALPDTEGAAAPVVSVVVPVYQAGSYLRACVDSILGQTLGDLELILVDDGSCDGSGAIADGCARMSPRVKVIHAPHGGAASARNRGIEAASGRYVAFVDADDWLEPQMYERLCRCAAASGAQIVYCGMKEVHRGEVRFVRRQALSGHMLREAGEIARFRCGFYGALPCKKREEDVLLSACTAVFDRSLLMERDVRFRDVRSEDIVFNIEACREADAIAFIGDTGYCYRKDGQPSATSSFDDGVIASFFRLFELMRQMASDEPEETRDECLLRVRRFIIDYSRVLVVLIARSPVAWDKKGELIEAVCSSGALRAAQEGYPFWRLPAAQAVFFICLRARMVLLLRALVKLRGAL</sequence>
<feature type="transmembrane region" description="Helical" evidence="3">
    <location>
        <begin position="71"/>
        <end position="93"/>
    </location>
</feature>
<dbReference type="Proteomes" id="UP000753256">
    <property type="component" value="Unassembled WGS sequence"/>
</dbReference>
<keyword evidence="1 5" id="KW-0328">Glycosyltransferase</keyword>
<feature type="transmembrane region" description="Helical" evidence="3">
    <location>
        <begin position="30"/>
        <end position="50"/>
    </location>
</feature>
<evidence type="ECO:0000313" key="5">
    <source>
        <dbReference type="EMBL" id="HJG37752.1"/>
    </source>
</evidence>
<evidence type="ECO:0000256" key="2">
    <source>
        <dbReference type="ARBA" id="ARBA00022679"/>
    </source>
</evidence>
<feature type="transmembrane region" description="Helical" evidence="3">
    <location>
        <begin position="172"/>
        <end position="192"/>
    </location>
</feature>
<dbReference type="SUPFAM" id="SSF53448">
    <property type="entry name" value="Nucleotide-diphospho-sugar transferases"/>
    <property type="match status" value="1"/>
</dbReference>
<feature type="transmembrane region" description="Helical" evidence="3">
    <location>
        <begin position="129"/>
        <end position="152"/>
    </location>
</feature>
<dbReference type="AlphaFoldDB" id="A0A921ITY0"/>
<dbReference type="CDD" id="cd00761">
    <property type="entry name" value="Glyco_tranf_GTA_type"/>
    <property type="match status" value="1"/>
</dbReference>
<dbReference type="Gene3D" id="3.90.550.10">
    <property type="entry name" value="Spore Coat Polysaccharide Biosynthesis Protein SpsA, Chain A"/>
    <property type="match status" value="1"/>
</dbReference>
<dbReference type="InterPro" id="IPR029044">
    <property type="entry name" value="Nucleotide-diphossugar_trans"/>
</dbReference>
<dbReference type="PANTHER" id="PTHR22916:SF51">
    <property type="entry name" value="GLYCOSYLTRANSFERASE EPSH-RELATED"/>
    <property type="match status" value="1"/>
</dbReference>
<organism evidence="5 6">
    <name type="scientific">Enorma phocaeensis</name>
    <dbReference type="NCBI Taxonomy" id="1871019"/>
    <lineage>
        <taxon>Bacteria</taxon>
        <taxon>Bacillati</taxon>
        <taxon>Actinomycetota</taxon>
        <taxon>Coriobacteriia</taxon>
        <taxon>Coriobacteriales</taxon>
        <taxon>Coriobacteriaceae</taxon>
        <taxon>Enorma</taxon>
    </lineage>
</organism>
<dbReference type="RefSeq" id="WP_273190719.1">
    <property type="nucleotide sequence ID" value="NZ_DYUZ01000029.1"/>
</dbReference>
<name>A0A921ITY0_9ACTN</name>
<dbReference type="EMBL" id="DYUZ01000029">
    <property type="protein sequence ID" value="HJG37752.1"/>
    <property type="molecule type" value="Genomic_DNA"/>
</dbReference>
<evidence type="ECO:0000256" key="3">
    <source>
        <dbReference type="SAM" id="Phobius"/>
    </source>
</evidence>
<reference evidence="5" key="1">
    <citation type="journal article" date="2021" name="PeerJ">
        <title>Extensive microbial diversity within the chicken gut microbiome revealed by metagenomics and culture.</title>
        <authorList>
            <person name="Gilroy R."/>
            <person name="Ravi A."/>
            <person name="Getino M."/>
            <person name="Pursley I."/>
            <person name="Horton D.L."/>
            <person name="Alikhan N.F."/>
            <person name="Baker D."/>
            <person name="Gharbi K."/>
            <person name="Hall N."/>
            <person name="Watson M."/>
            <person name="Adriaenssens E.M."/>
            <person name="Foster-Nyarko E."/>
            <person name="Jarju S."/>
            <person name="Secka A."/>
            <person name="Antonio M."/>
            <person name="Oren A."/>
            <person name="Chaudhuri R.R."/>
            <person name="La Ragione R."/>
            <person name="Hildebrand F."/>
            <person name="Pallen M.J."/>
        </authorList>
    </citation>
    <scope>NUCLEOTIDE SEQUENCE</scope>
    <source>
        <strain evidence="5">ChiHjej13B12-9602</strain>
    </source>
</reference>